<dbReference type="Pfam" id="PF26571">
    <property type="entry name" value="VldE"/>
    <property type="match status" value="1"/>
</dbReference>
<reference evidence="3 4" key="1">
    <citation type="submission" date="2017-10" db="EMBL/GenBank/DDBJ databases">
        <title>The new phylogeny of genus Mycobacterium.</title>
        <authorList>
            <person name="Tortoli E."/>
            <person name="Trovato A."/>
            <person name="Cirillo D.M."/>
        </authorList>
    </citation>
    <scope>NUCLEOTIDE SEQUENCE [LARGE SCALE GENOMIC DNA]</scope>
    <source>
        <strain evidence="3 4">CCUG37673</strain>
    </source>
</reference>
<dbReference type="EMBL" id="PDCP01000006">
    <property type="protein sequence ID" value="PEG41397.1"/>
    <property type="molecule type" value="Genomic_DNA"/>
</dbReference>
<gene>
    <name evidence="3" type="ORF">CQY20_04845</name>
</gene>
<evidence type="ECO:0000313" key="4">
    <source>
        <dbReference type="Proteomes" id="UP000220914"/>
    </source>
</evidence>
<evidence type="ECO:0000313" key="3">
    <source>
        <dbReference type="EMBL" id="PEG41397.1"/>
    </source>
</evidence>
<sequence length="233" mass="24470">MGRHSVARRRRMPSVVPAAVVAPYALLLAAGGDVSPPAPVAEADSADTADTADTVVDGPAQRSIQIVASGPTGYSTPAAALPADGGAVTAQFASASRYRVYNREAERILPVGKVSEKGLQVKTILVARSISALFPEIQNIGGVRPDSLRWHPNGLALDVMIPNPTSAAGIELGNRIVAFALENAQRFALQDCIWRGVYYTPGGAKPGGYGHYDHVHITTRGGGYPTGDEVYLR</sequence>
<keyword evidence="1" id="KW-0732">Signal</keyword>
<keyword evidence="4" id="KW-1185">Reference proteome</keyword>
<comment type="caution">
    <text evidence="3">The sequence shown here is derived from an EMBL/GenBank/DDBJ whole genome shotgun (WGS) entry which is preliminary data.</text>
</comment>
<protein>
    <recommendedName>
        <fullName evidence="2">ARB-07466-like C-terminal domain-containing protein</fullName>
    </recommendedName>
</protein>
<dbReference type="OrthoDB" id="2989771at2"/>
<name>A0A2A7NCF9_MYCAG</name>
<feature type="signal peptide" evidence="1">
    <location>
        <begin position="1"/>
        <end position="29"/>
    </location>
</feature>
<dbReference type="InterPro" id="IPR058593">
    <property type="entry name" value="ARB_07466-like_C"/>
</dbReference>
<proteinExistence type="predicted"/>
<dbReference type="Proteomes" id="UP000220914">
    <property type="component" value="Unassembled WGS sequence"/>
</dbReference>
<feature type="chain" id="PRO_5039581698" description="ARB-07466-like C-terminal domain-containing protein" evidence="1">
    <location>
        <begin position="30"/>
        <end position="233"/>
    </location>
</feature>
<dbReference type="RefSeq" id="WP_097938592.1">
    <property type="nucleotide sequence ID" value="NZ_BLKS01000001.1"/>
</dbReference>
<evidence type="ECO:0000256" key="1">
    <source>
        <dbReference type="SAM" id="SignalP"/>
    </source>
</evidence>
<accession>A0A2A7NCF9</accession>
<organism evidence="3 4">
    <name type="scientific">Mycolicibacterium agri</name>
    <name type="common">Mycobacterium agri</name>
    <dbReference type="NCBI Taxonomy" id="36811"/>
    <lineage>
        <taxon>Bacteria</taxon>
        <taxon>Bacillati</taxon>
        <taxon>Actinomycetota</taxon>
        <taxon>Actinomycetes</taxon>
        <taxon>Mycobacteriales</taxon>
        <taxon>Mycobacteriaceae</taxon>
        <taxon>Mycolicibacterium</taxon>
    </lineage>
</organism>
<evidence type="ECO:0000259" key="2">
    <source>
        <dbReference type="Pfam" id="PF26571"/>
    </source>
</evidence>
<dbReference type="AlphaFoldDB" id="A0A2A7NCF9"/>
<feature type="domain" description="ARB-07466-like C-terminal" evidence="2">
    <location>
        <begin position="116"/>
        <end position="207"/>
    </location>
</feature>